<comment type="catalytic activity">
    <reaction evidence="1 6">
        <text>Cleavage of hydrophobic, N-terminal signal or leader sequences from secreted and periplasmic proteins.</text>
        <dbReference type="EC" id="3.4.21.89"/>
    </reaction>
</comment>
<proteinExistence type="inferred from homology"/>
<feature type="domain" description="Peptidase S26" evidence="7">
    <location>
        <begin position="81"/>
        <end position="254"/>
    </location>
</feature>
<dbReference type="CDD" id="cd06530">
    <property type="entry name" value="S26_SPase_I"/>
    <property type="match status" value="1"/>
</dbReference>
<name>A0ABN8EJQ8_9GAMM</name>
<comment type="subcellular location">
    <subcellularLocation>
        <location evidence="6">Membrane</location>
        <topology evidence="6">Multi-pass membrane protein</topology>
    </subcellularLocation>
</comment>
<dbReference type="InterPro" id="IPR019758">
    <property type="entry name" value="Pept_S26A_signal_pept_1_CS"/>
</dbReference>
<evidence type="ECO:0000256" key="5">
    <source>
        <dbReference type="ARBA" id="ARBA00022801"/>
    </source>
</evidence>
<dbReference type="Gene3D" id="2.10.109.10">
    <property type="entry name" value="Umud Fragment, subunit A"/>
    <property type="match status" value="1"/>
</dbReference>
<dbReference type="InterPro" id="IPR019533">
    <property type="entry name" value="Peptidase_S26"/>
</dbReference>
<dbReference type="Proteomes" id="UP000838100">
    <property type="component" value="Unassembled WGS sequence"/>
</dbReference>
<keyword evidence="6" id="KW-1133">Transmembrane helix</keyword>
<evidence type="ECO:0000256" key="6">
    <source>
        <dbReference type="RuleBase" id="RU362042"/>
    </source>
</evidence>
<dbReference type="PANTHER" id="PTHR43390">
    <property type="entry name" value="SIGNAL PEPTIDASE I"/>
    <property type="match status" value="1"/>
</dbReference>
<feature type="transmembrane region" description="Helical" evidence="6">
    <location>
        <begin position="72"/>
        <end position="93"/>
    </location>
</feature>
<evidence type="ECO:0000313" key="9">
    <source>
        <dbReference type="Proteomes" id="UP000838100"/>
    </source>
</evidence>
<keyword evidence="6" id="KW-0645">Protease</keyword>
<evidence type="ECO:0000256" key="1">
    <source>
        <dbReference type="ARBA" id="ARBA00000677"/>
    </source>
</evidence>
<feature type="transmembrane region" description="Helical" evidence="6">
    <location>
        <begin position="44"/>
        <end position="60"/>
    </location>
</feature>
<evidence type="ECO:0000256" key="2">
    <source>
        <dbReference type="ARBA" id="ARBA00009370"/>
    </source>
</evidence>
<gene>
    <name evidence="8" type="ORF">SIN8267_02090</name>
</gene>
<evidence type="ECO:0000256" key="4">
    <source>
        <dbReference type="ARBA" id="ARBA00019232"/>
    </source>
</evidence>
<organism evidence="8 9">
    <name type="scientific">Sinobacterium norvegicum</name>
    <dbReference type="NCBI Taxonomy" id="1641715"/>
    <lineage>
        <taxon>Bacteria</taxon>
        <taxon>Pseudomonadati</taxon>
        <taxon>Pseudomonadota</taxon>
        <taxon>Gammaproteobacteria</taxon>
        <taxon>Cellvibrionales</taxon>
        <taxon>Spongiibacteraceae</taxon>
        <taxon>Sinobacterium</taxon>
    </lineage>
</organism>
<dbReference type="Pfam" id="PF10502">
    <property type="entry name" value="Peptidase_S26"/>
    <property type="match status" value="1"/>
</dbReference>
<keyword evidence="5 6" id="KW-0378">Hydrolase</keyword>
<dbReference type="PRINTS" id="PR00727">
    <property type="entry name" value="LEADERPTASE"/>
</dbReference>
<evidence type="ECO:0000259" key="7">
    <source>
        <dbReference type="Pfam" id="PF10502"/>
    </source>
</evidence>
<dbReference type="EMBL" id="CAKLPX010000002">
    <property type="protein sequence ID" value="CAH0991975.1"/>
    <property type="molecule type" value="Genomic_DNA"/>
</dbReference>
<comment type="similarity">
    <text evidence="2 6">Belongs to the peptidase S26 family.</text>
</comment>
<keyword evidence="6" id="KW-0812">Transmembrane</keyword>
<sequence length="256" mass="28811">MLGLLFPPLFFLRAAQASLAWFYCALWMSVPLLQWLLYRQSLPLISYFYYYPALMAVALTHRLLSKSQVGRAAAFGLPLVLMVVALVVSNALVHRYVGQLYQVQSLSMAPGIGRNDVVRVENLSPLWRFIRAQPSRGQLPVASKVLFYSPPHHRFIIKRVVAVAGDKVAFSENELWVNNVKVEAVFSQKNKASTVYRQRLFDVTFSIIEKDSGSGLRGGEVVPAGHYFVIGDNRDNSVDSREFGSIDQQYIVGIIR</sequence>
<dbReference type="SUPFAM" id="SSF51306">
    <property type="entry name" value="LexA/Signal peptidase"/>
    <property type="match status" value="1"/>
</dbReference>
<evidence type="ECO:0000313" key="8">
    <source>
        <dbReference type="EMBL" id="CAH0991975.1"/>
    </source>
</evidence>
<keyword evidence="6" id="KW-0472">Membrane</keyword>
<dbReference type="EC" id="3.4.21.89" evidence="3 6"/>
<dbReference type="PANTHER" id="PTHR43390:SF1">
    <property type="entry name" value="CHLOROPLAST PROCESSING PEPTIDASE"/>
    <property type="match status" value="1"/>
</dbReference>
<dbReference type="NCBIfam" id="TIGR02227">
    <property type="entry name" value="sigpep_I_bact"/>
    <property type="match status" value="1"/>
</dbReference>
<accession>A0ABN8EJQ8</accession>
<dbReference type="InterPro" id="IPR000223">
    <property type="entry name" value="Pept_S26A_signal_pept_1"/>
</dbReference>
<reference evidence="8" key="1">
    <citation type="submission" date="2021-12" db="EMBL/GenBank/DDBJ databases">
        <authorList>
            <person name="Rodrigo-Torres L."/>
            <person name="Arahal R. D."/>
            <person name="Lucena T."/>
        </authorList>
    </citation>
    <scope>NUCLEOTIDE SEQUENCE</scope>
    <source>
        <strain evidence="8">CECT 8267</strain>
    </source>
</reference>
<comment type="caution">
    <text evidence="8">The sequence shown here is derived from an EMBL/GenBank/DDBJ whole genome shotgun (WGS) entry which is preliminary data.</text>
</comment>
<keyword evidence="9" id="KW-1185">Reference proteome</keyword>
<evidence type="ECO:0000256" key="3">
    <source>
        <dbReference type="ARBA" id="ARBA00013208"/>
    </source>
</evidence>
<protein>
    <recommendedName>
        <fullName evidence="4 6">Signal peptidase I</fullName>
        <ecNumber evidence="3 6">3.4.21.89</ecNumber>
    </recommendedName>
</protein>
<dbReference type="InterPro" id="IPR036286">
    <property type="entry name" value="LexA/Signal_pep-like_sf"/>
</dbReference>
<dbReference type="PROSITE" id="PS00761">
    <property type="entry name" value="SPASE_I_3"/>
    <property type="match status" value="1"/>
</dbReference>